<dbReference type="Proteomes" id="UP000070598">
    <property type="component" value="Unassembled WGS sequence"/>
</dbReference>
<gene>
    <name evidence="6" type="ORF">TR74_16945</name>
</gene>
<evidence type="ECO:0000259" key="5">
    <source>
        <dbReference type="Pfam" id="PF00999"/>
    </source>
</evidence>
<evidence type="ECO:0000256" key="4">
    <source>
        <dbReference type="ARBA" id="ARBA00023136"/>
    </source>
</evidence>
<dbReference type="AlphaFoldDB" id="A0A132NEC2"/>
<evidence type="ECO:0000313" key="7">
    <source>
        <dbReference type="Proteomes" id="UP000070598"/>
    </source>
</evidence>
<keyword evidence="4" id="KW-0472">Membrane</keyword>
<evidence type="ECO:0000313" key="6">
    <source>
        <dbReference type="EMBL" id="KWX07952.1"/>
    </source>
</evidence>
<dbReference type="Gene3D" id="1.20.1530.20">
    <property type="match status" value="1"/>
</dbReference>
<dbReference type="InterPro" id="IPR038770">
    <property type="entry name" value="Na+/solute_symporter_sf"/>
</dbReference>
<evidence type="ECO:0000256" key="3">
    <source>
        <dbReference type="ARBA" id="ARBA00022989"/>
    </source>
</evidence>
<feature type="domain" description="Cation/H+ exchanger transmembrane" evidence="5">
    <location>
        <begin position="2"/>
        <end position="63"/>
    </location>
</feature>
<proteinExistence type="predicted"/>
<dbReference type="GO" id="GO:1902600">
    <property type="term" value="P:proton transmembrane transport"/>
    <property type="evidence" value="ECO:0007669"/>
    <property type="project" value="InterPro"/>
</dbReference>
<dbReference type="InterPro" id="IPR006153">
    <property type="entry name" value="Cation/H_exchanger_TM"/>
</dbReference>
<evidence type="ECO:0000256" key="2">
    <source>
        <dbReference type="ARBA" id="ARBA00022692"/>
    </source>
</evidence>
<organism evidence="6 7">
    <name type="scientific">Carbonactinospora thermoautotrophica</name>
    <dbReference type="NCBI Taxonomy" id="1469144"/>
    <lineage>
        <taxon>Bacteria</taxon>
        <taxon>Bacillati</taxon>
        <taxon>Actinomycetota</taxon>
        <taxon>Actinomycetes</taxon>
        <taxon>Kitasatosporales</taxon>
        <taxon>Carbonactinosporaceae</taxon>
        <taxon>Carbonactinospora</taxon>
    </lineage>
</organism>
<keyword evidence="2" id="KW-0812">Transmembrane</keyword>
<keyword evidence="3" id="KW-1133">Transmembrane helix</keyword>
<dbReference type="PATRIC" id="fig|1469144.9.peg.1768"/>
<sequence length="73" mass="7572">METILGAFLAGAVVGIVDRNASSHPRFRVKPEAIGYNFVIPVFFVAGGLRLDLGGLVGNPSALARVPLPRAAA</sequence>
<dbReference type="GO" id="GO:0015297">
    <property type="term" value="F:antiporter activity"/>
    <property type="evidence" value="ECO:0007669"/>
    <property type="project" value="InterPro"/>
</dbReference>
<protein>
    <submittedName>
        <fullName evidence="6">Sodium:proton antiporter</fullName>
    </submittedName>
</protein>
<comment type="caution">
    <text evidence="6">The sequence shown here is derived from an EMBL/GenBank/DDBJ whole genome shotgun (WGS) entry which is preliminary data.</text>
</comment>
<comment type="subcellular location">
    <subcellularLocation>
        <location evidence="1">Membrane</location>
        <topology evidence="1">Multi-pass membrane protein</topology>
    </subcellularLocation>
</comment>
<dbReference type="EMBL" id="JYIK01001022">
    <property type="protein sequence ID" value="KWX07952.1"/>
    <property type="molecule type" value="Genomic_DNA"/>
</dbReference>
<name>A0A132NEC2_9ACTN</name>
<feature type="non-terminal residue" evidence="6">
    <location>
        <position position="73"/>
    </location>
</feature>
<reference evidence="7" key="1">
    <citation type="submission" date="2015-02" db="EMBL/GenBank/DDBJ databases">
        <title>Physiological reanalysis, assessment of diazotrophy, and genome sequences of multiple isolates of Streptomyces thermoautotrophicus.</title>
        <authorList>
            <person name="MacKellar D.C."/>
            <person name="Lieber L."/>
            <person name="Norman J."/>
            <person name="Bolger A."/>
            <person name="Tobin C."/>
            <person name="Murray J.W."/>
            <person name="Friesen M."/>
            <person name="Prell J."/>
        </authorList>
    </citation>
    <scope>NUCLEOTIDE SEQUENCE [LARGE SCALE GENOMIC DNA]</scope>
    <source>
        <strain evidence="7">UBT1</strain>
    </source>
</reference>
<accession>A0A132NEC2</accession>
<evidence type="ECO:0000256" key="1">
    <source>
        <dbReference type="ARBA" id="ARBA00004141"/>
    </source>
</evidence>
<dbReference type="GO" id="GO:0016020">
    <property type="term" value="C:membrane"/>
    <property type="evidence" value="ECO:0007669"/>
    <property type="project" value="UniProtKB-SubCell"/>
</dbReference>
<dbReference type="Pfam" id="PF00999">
    <property type="entry name" value="Na_H_Exchanger"/>
    <property type="match status" value="1"/>
</dbReference>